<keyword evidence="3" id="KW-1185">Reference proteome</keyword>
<reference evidence="2 3" key="1">
    <citation type="submission" date="2019-03" db="EMBL/GenBank/DDBJ databases">
        <title>Genomics of glacier-inhabiting Cryobacterium strains.</title>
        <authorList>
            <person name="Liu Q."/>
            <person name="Xin Y.-H."/>
        </authorList>
    </citation>
    <scope>NUCLEOTIDE SEQUENCE [LARGE SCALE GENOMIC DNA]</scope>
    <source>
        <strain evidence="2 3">RHLS22-1</strain>
    </source>
</reference>
<protein>
    <submittedName>
        <fullName evidence="2">Uncharacterized protein</fullName>
    </submittedName>
</protein>
<proteinExistence type="predicted"/>
<name>A0A4R8WAB3_9MICO</name>
<dbReference type="Proteomes" id="UP000297907">
    <property type="component" value="Unassembled WGS sequence"/>
</dbReference>
<accession>A0A4R8WAB3</accession>
<evidence type="ECO:0000313" key="3">
    <source>
        <dbReference type="Proteomes" id="UP000297907"/>
    </source>
</evidence>
<dbReference type="EMBL" id="SOFL01000012">
    <property type="protein sequence ID" value="TFC04837.1"/>
    <property type="molecule type" value="Genomic_DNA"/>
</dbReference>
<dbReference type="OrthoDB" id="3746081at2"/>
<dbReference type="AlphaFoldDB" id="A0A4R8WAB3"/>
<dbReference type="RefSeq" id="WP_134452818.1">
    <property type="nucleotide sequence ID" value="NZ_SOFL01000012.1"/>
</dbReference>
<gene>
    <name evidence="2" type="ORF">E3O42_04905</name>
</gene>
<evidence type="ECO:0000256" key="1">
    <source>
        <dbReference type="SAM" id="MobiDB-lite"/>
    </source>
</evidence>
<evidence type="ECO:0000313" key="2">
    <source>
        <dbReference type="EMBL" id="TFC04837.1"/>
    </source>
</evidence>
<sequence>MDERLPKIDEVISTVFGEALGLSTGVKRRRTLQVENDLRAFLETEAERYLTDDERTLLAAEQEFEPSGAACRSLEAEVLFVALTGFITPPHLAPDLLLRRVQLDLIDALAGYVAYEVLRNYDSSSIRRDLRSAIYTARHELKRERREQSWAREVARMTPVQREAIEYAERQIDKLIASRHTSAEGLPATPAAYQARDPQTE</sequence>
<comment type="caution">
    <text evidence="2">The sequence shown here is derived from an EMBL/GenBank/DDBJ whole genome shotgun (WGS) entry which is preliminary data.</text>
</comment>
<organism evidence="2 3">
    <name type="scientific">Cryobacterium adonitolivorans</name>
    <dbReference type="NCBI Taxonomy" id="1259189"/>
    <lineage>
        <taxon>Bacteria</taxon>
        <taxon>Bacillati</taxon>
        <taxon>Actinomycetota</taxon>
        <taxon>Actinomycetes</taxon>
        <taxon>Micrococcales</taxon>
        <taxon>Microbacteriaceae</taxon>
        <taxon>Cryobacterium</taxon>
    </lineage>
</organism>
<feature type="region of interest" description="Disordered" evidence="1">
    <location>
        <begin position="178"/>
        <end position="201"/>
    </location>
</feature>